<dbReference type="AlphaFoldDB" id="A0A4D4KP84"/>
<reference evidence="2 3" key="1">
    <citation type="journal article" date="2020" name="Int. J. Syst. Evol. Microbiol.">
        <title>Reclassification of Streptomyces castelarensis and Streptomyces sporoclivatus as later heterotypic synonyms of Streptomyces antimycoticus.</title>
        <authorList>
            <person name="Komaki H."/>
            <person name="Tamura T."/>
        </authorList>
    </citation>
    <scope>NUCLEOTIDE SEQUENCE [LARGE SCALE GENOMIC DNA]</scope>
    <source>
        <strain evidence="2 3">NBRC 12839</strain>
    </source>
</reference>
<dbReference type="InterPro" id="IPR035965">
    <property type="entry name" value="PAS-like_dom_sf"/>
</dbReference>
<dbReference type="Pfam" id="PF00989">
    <property type="entry name" value="PAS"/>
    <property type="match status" value="1"/>
</dbReference>
<sequence>MNAFSDHERGGAFPFGDVAAALVDGNGIVRGWSRTAARLLDRSPADVCGHSLRRLLVREPDPTCGPGSAGQALLRHRSGHAVEVTFDVLPLDGTSDLLVLAAPTHRVTGWERNEAVVRALLAQDRVGLGIHGMDLMTLHSNVTPICSAGPWWSTANSARSSLTRTLPRRCGRCWSPAFR</sequence>
<proteinExistence type="predicted"/>
<dbReference type="CDD" id="cd00130">
    <property type="entry name" value="PAS"/>
    <property type="match status" value="1"/>
</dbReference>
<evidence type="ECO:0000313" key="3">
    <source>
        <dbReference type="Proteomes" id="UP000299290"/>
    </source>
</evidence>
<accession>A0A4D4KP84</accession>
<evidence type="ECO:0000313" key="2">
    <source>
        <dbReference type="EMBL" id="GDY48227.1"/>
    </source>
</evidence>
<dbReference type="Proteomes" id="UP000299290">
    <property type="component" value="Unassembled WGS sequence"/>
</dbReference>
<dbReference type="GO" id="GO:0006355">
    <property type="term" value="P:regulation of DNA-templated transcription"/>
    <property type="evidence" value="ECO:0007669"/>
    <property type="project" value="InterPro"/>
</dbReference>
<dbReference type="EMBL" id="BJHV01000001">
    <property type="protein sequence ID" value="GDY48227.1"/>
    <property type="molecule type" value="Genomic_DNA"/>
</dbReference>
<name>A0A4D4KP84_9ACTN</name>
<dbReference type="InterPro" id="IPR000014">
    <property type="entry name" value="PAS"/>
</dbReference>
<dbReference type="SUPFAM" id="SSF55785">
    <property type="entry name" value="PYP-like sensor domain (PAS domain)"/>
    <property type="match status" value="1"/>
</dbReference>
<protein>
    <recommendedName>
        <fullName evidence="1">PAS fold domain-containing protein</fullName>
    </recommendedName>
</protein>
<comment type="caution">
    <text evidence="2">The sequence shown here is derived from an EMBL/GenBank/DDBJ whole genome shotgun (WGS) entry which is preliminary data.</text>
</comment>
<dbReference type="RefSeq" id="WP_162003919.1">
    <property type="nucleotide sequence ID" value="NZ_BJHV01000001.1"/>
</dbReference>
<organism evidence="2 3">
    <name type="scientific">Streptomyces antimycoticus</name>
    <dbReference type="NCBI Taxonomy" id="68175"/>
    <lineage>
        <taxon>Bacteria</taxon>
        <taxon>Bacillati</taxon>
        <taxon>Actinomycetota</taxon>
        <taxon>Actinomycetes</taxon>
        <taxon>Kitasatosporales</taxon>
        <taxon>Streptomycetaceae</taxon>
        <taxon>Streptomyces</taxon>
        <taxon>Streptomyces violaceusniger group</taxon>
    </lineage>
</organism>
<feature type="domain" description="PAS fold" evidence="1">
    <location>
        <begin position="18"/>
        <end position="101"/>
    </location>
</feature>
<dbReference type="InterPro" id="IPR013767">
    <property type="entry name" value="PAS_fold"/>
</dbReference>
<keyword evidence="3" id="KW-1185">Reference proteome</keyword>
<evidence type="ECO:0000259" key="1">
    <source>
        <dbReference type="Pfam" id="PF00989"/>
    </source>
</evidence>
<gene>
    <name evidence="2" type="ORF">SANT12839_091090</name>
</gene>